<dbReference type="GO" id="GO:0005886">
    <property type="term" value="C:plasma membrane"/>
    <property type="evidence" value="ECO:0007669"/>
    <property type="project" value="TreeGrafter"/>
</dbReference>
<dbReference type="GO" id="GO:0006897">
    <property type="term" value="P:endocytosis"/>
    <property type="evidence" value="ECO:0007669"/>
    <property type="project" value="TreeGrafter"/>
</dbReference>
<proteinExistence type="predicted"/>
<gene>
    <name evidence="3" type="ORF">FA09DRAFT_329059</name>
</gene>
<reference evidence="3 4" key="1">
    <citation type="journal article" date="2018" name="Mol. Biol. Evol.">
        <title>Broad Genomic Sampling Reveals a Smut Pathogenic Ancestry of the Fungal Clade Ustilaginomycotina.</title>
        <authorList>
            <person name="Kijpornyongpan T."/>
            <person name="Mondo S.J."/>
            <person name="Barry K."/>
            <person name="Sandor L."/>
            <person name="Lee J."/>
            <person name="Lipzen A."/>
            <person name="Pangilinan J."/>
            <person name="LaButti K."/>
            <person name="Hainaut M."/>
            <person name="Henrissat B."/>
            <person name="Grigoriev I.V."/>
            <person name="Spatafora J.W."/>
            <person name="Aime M.C."/>
        </authorList>
    </citation>
    <scope>NUCLEOTIDE SEQUENCE [LARGE SCALE GENOMIC DNA]</scope>
    <source>
        <strain evidence="3 4">MCA 4186</strain>
    </source>
</reference>
<feature type="domain" description="ENTH" evidence="2">
    <location>
        <begin position="27"/>
        <end position="160"/>
    </location>
</feature>
<feature type="compositionally biased region" description="Low complexity" evidence="1">
    <location>
        <begin position="318"/>
        <end position="341"/>
    </location>
</feature>
<dbReference type="Proteomes" id="UP000245946">
    <property type="component" value="Unassembled WGS sequence"/>
</dbReference>
<dbReference type="GO" id="GO:0005768">
    <property type="term" value="C:endosome"/>
    <property type="evidence" value="ECO:0007669"/>
    <property type="project" value="TreeGrafter"/>
</dbReference>
<keyword evidence="4" id="KW-1185">Reference proteome</keyword>
<dbReference type="AlphaFoldDB" id="A0A316ZDX6"/>
<dbReference type="GO" id="GO:0005543">
    <property type="term" value="F:phospholipid binding"/>
    <property type="evidence" value="ECO:0007669"/>
    <property type="project" value="TreeGrafter"/>
</dbReference>
<feature type="compositionally biased region" description="Low complexity" evidence="1">
    <location>
        <begin position="349"/>
        <end position="369"/>
    </location>
</feature>
<sequence>MDLEDIGSKISQLTMYDVRRAYTGALNWALNVSEMEAKVKEATSDEKWGASSTQMQEIAQATNNFADFNEIMPAIYRNFMEREAREWRMIYKALQLLEYLVKHGSERVVDDARSHLGTIKILRNFHYIDEAGKDQGINVRTRSKELSTLLGDVEAIRQERRKARANRQKYTQGGGAGDFIPGSGTGRYGGFGSDSAFASGLGAGGYGGSSAGGSGGGGYGGDRAEEFDEYDAGDAEERTSKPKPAPRSSTTRAAARAPEAPAKAAPVVQDLFSFDDDDEEQKPAAVAAPAAAPARAAAPAKPTASLDFDDFDDFQAAPAAAAAAPAAPLAASRPAPASTPSYSGSAVMAPTRASSGTPAAAAKPAAPASSGAFGFDDLWAASSGTASTGAAAQKGKGKMSLAEMARDKSSSAVWGSNAPAQQPPQQAQKKPDLFDLL</sequence>
<feature type="compositionally biased region" description="Low complexity" evidence="1">
    <location>
        <begin position="246"/>
        <end position="264"/>
    </location>
</feature>
<feature type="region of interest" description="Disordered" evidence="1">
    <location>
        <begin position="160"/>
        <end position="181"/>
    </location>
</feature>
<dbReference type="GO" id="GO:0005829">
    <property type="term" value="C:cytosol"/>
    <property type="evidence" value="ECO:0007669"/>
    <property type="project" value="GOC"/>
</dbReference>
<dbReference type="GO" id="GO:0030125">
    <property type="term" value="C:clathrin vesicle coat"/>
    <property type="evidence" value="ECO:0007669"/>
    <property type="project" value="TreeGrafter"/>
</dbReference>
<dbReference type="CDD" id="cd16992">
    <property type="entry name" value="ENTH_Ent3"/>
    <property type="match status" value="1"/>
</dbReference>
<feature type="compositionally biased region" description="Low complexity" evidence="1">
    <location>
        <begin position="283"/>
        <end position="304"/>
    </location>
</feature>
<dbReference type="InterPro" id="IPR008942">
    <property type="entry name" value="ENTH_VHS"/>
</dbReference>
<dbReference type="SMART" id="SM00273">
    <property type="entry name" value="ENTH"/>
    <property type="match status" value="1"/>
</dbReference>
<dbReference type="Pfam" id="PF01417">
    <property type="entry name" value="ENTH"/>
    <property type="match status" value="1"/>
</dbReference>
<accession>A0A316ZDX6</accession>
<evidence type="ECO:0000313" key="4">
    <source>
        <dbReference type="Proteomes" id="UP000245946"/>
    </source>
</evidence>
<dbReference type="EMBL" id="KZ819289">
    <property type="protein sequence ID" value="PWN99112.1"/>
    <property type="molecule type" value="Genomic_DNA"/>
</dbReference>
<evidence type="ECO:0000259" key="2">
    <source>
        <dbReference type="PROSITE" id="PS50942"/>
    </source>
</evidence>
<feature type="region of interest" description="Disordered" evidence="1">
    <location>
        <begin position="318"/>
        <end position="369"/>
    </location>
</feature>
<dbReference type="InterPro" id="IPR013809">
    <property type="entry name" value="ENTH"/>
</dbReference>
<dbReference type="PANTHER" id="PTHR12276">
    <property type="entry name" value="EPSIN/ENT-RELATED"/>
    <property type="match status" value="1"/>
</dbReference>
<evidence type="ECO:0000313" key="3">
    <source>
        <dbReference type="EMBL" id="PWN99112.1"/>
    </source>
</evidence>
<dbReference type="FunFam" id="1.25.40.90:FF:000006">
    <property type="entry name" value="Clathrin interactor 1"/>
    <property type="match status" value="1"/>
</dbReference>
<dbReference type="OrthoDB" id="4033880at2759"/>
<organism evidence="3 4">
    <name type="scientific">Tilletiopsis washingtonensis</name>
    <dbReference type="NCBI Taxonomy" id="58919"/>
    <lineage>
        <taxon>Eukaryota</taxon>
        <taxon>Fungi</taxon>
        <taxon>Dikarya</taxon>
        <taxon>Basidiomycota</taxon>
        <taxon>Ustilaginomycotina</taxon>
        <taxon>Exobasidiomycetes</taxon>
        <taxon>Entylomatales</taxon>
        <taxon>Entylomatales incertae sedis</taxon>
        <taxon>Tilletiopsis</taxon>
    </lineage>
</organism>
<dbReference type="SUPFAM" id="SSF48464">
    <property type="entry name" value="ENTH/VHS domain"/>
    <property type="match status" value="1"/>
</dbReference>
<dbReference type="GO" id="GO:0030276">
    <property type="term" value="F:clathrin binding"/>
    <property type="evidence" value="ECO:0007669"/>
    <property type="project" value="TreeGrafter"/>
</dbReference>
<dbReference type="PANTHER" id="PTHR12276:SF45">
    <property type="entry name" value="CLATHRIN INTERACTOR 1"/>
    <property type="match status" value="1"/>
</dbReference>
<feature type="compositionally biased region" description="Gly residues" evidence="1">
    <location>
        <begin position="172"/>
        <end position="181"/>
    </location>
</feature>
<evidence type="ECO:0000256" key="1">
    <source>
        <dbReference type="SAM" id="MobiDB-lite"/>
    </source>
</evidence>
<dbReference type="GeneID" id="37269561"/>
<feature type="compositionally biased region" description="Low complexity" evidence="1">
    <location>
        <begin position="418"/>
        <end position="428"/>
    </location>
</feature>
<protein>
    <submittedName>
        <fullName evidence="3">ENTH-domain-containing protein</fullName>
    </submittedName>
</protein>
<feature type="region of interest" description="Disordered" evidence="1">
    <location>
        <begin position="276"/>
        <end position="306"/>
    </location>
</feature>
<feature type="region of interest" description="Disordered" evidence="1">
    <location>
        <begin position="384"/>
        <end position="437"/>
    </location>
</feature>
<feature type="region of interest" description="Disordered" evidence="1">
    <location>
        <begin position="232"/>
        <end position="264"/>
    </location>
</feature>
<dbReference type="GO" id="GO:0006895">
    <property type="term" value="P:Golgi to endosome transport"/>
    <property type="evidence" value="ECO:0007669"/>
    <property type="project" value="TreeGrafter"/>
</dbReference>
<dbReference type="PROSITE" id="PS50942">
    <property type="entry name" value="ENTH"/>
    <property type="match status" value="1"/>
</dbReference>
<dbReference type="RefSeq" id="XP_025599391.1">
    <property type="nucleotide sequence ID" value="XM_025742017.1"/>
</dbReference>
<dbReference type="Gene3D" id="1.25.40.90">
    <property type="match status" value="1"/>
</dbReference>
<name>A0A316ZDX6_9BASI</name>
<dbReference type="STRING" id="58919.A0A316ZDX6"/>